<dbReference type="EC" id="2.7.13.3" evidence="2"/>
<evidence type="ECO:0000256" key="10">
    <source>
        <dbReference type="SAM" id="Coils"/>
    </source>
</evidence>
<accession>A0A199XQV9</accession>
<evidence type="ECO:0000256" key="3">
    <source>
        <dbReference type="ARBA" id="ARBA00022553"/>
    </source>
</evidence>
<keyword evidence="5" id="KW-0547">Nucleotide-binding</keyword>
<keyword evidence="10" id="KW-0175">Coiled coil</keyword>
<dbReference type="SUPFAM" id="SSF48452">
    <property type="entry name" value="TPR-like"/>
    <property type="match status" value="1"/>
</dbReference>
<evidence type="ECO:0000256" key="4">
    <source>
        <dbReference type="ARBA" id="ARBA00022679"/>
    </source>
</evidence>
<dbReference type="AlphaFoldDB" id="A0A199XQV9"/>
<dbReference type="Gene3D" id="1.25.40.10">
    <property type="entry name" value="Tetratricopeptide repeat domain"/>
    <property type="match status" value="2"/>
</dbReference>
<evidence type="ECO:0000259" key="12">
    <source>
        <dbReference type="PROSITE" id="PS50109"/>
    </source>
</evidence>
<name>A0A199XQV9_9FLAO</name>
<evidence type="ECO:0000256" key="1">
    <source>
        <dbReference type="ARBA" id="ARBA00000085"/>
    </source>
</evidence>
<dbReference type="GO" id="GO:0005524">
    <property type="term" value="F:ATP binding"/>
    <property type="evidence" value="ECO:0007669"/>
    <property type="project" value="UniProtKB-KW"/>
</dbReference>
<dbReference type="Gene3D" id="1.20.5.1930">
    <property type="match status" value="1"/>
</dbReference>
<reference evidence="13 14" key="1">
    <citation type="submission" date="2016-06" db="EMBL/GenBank/DDBJ databases">
        <title>Draft genome sequence of Flavobacterium succinicans strain DD5b.</title>
        <authorList>
            <person name="Poehlein A."/>
            <person name="Daniel R."/>
            <person name="Simeonova D.D."/>
        </authorList>
    </citation>
    <scope>NUCLEOTIDE SEQUENCE [LARGE SCALE GENOMIC DNA]</scope>
    <source>
        <strain evidence="13 14">DD5b</strain>
    </source>
</reference>
<dbReference type="GO" id="GO:0046983">
    <property type="term" value="F:protein dimerization activity"/>
    <property type="evidence" value="ECO:0007669"/>
    <property type="project" value="InterPro"/>
</dbReference>
<dbReference type="InterPro" id="IPR005467">
    <property type="entry name" value="His_kinase_dom"/>
</dbReference>
<keyword evidence="6 13" id="KW-0418">Kinase</keyword>
<dbReference type="Pfam" id="PF02518">
    <property type="entry name" value="HATPase_c"/>
    <property type="match status" value="1"/>
</dbReference>
<evidence type="ECO:0000256" key="2">
    <source>
        <dbReference type="ARBA" id="ARBA00012438"/>
    </source>
</evidence>
<keyword evidence="14" id="KW-1185">Reference proteome</keyword>
<comment type="catalytic activity">
    <reaction evidence="1">
        <text>ATP + protein L-histidine = ADP + protein N-phospho-L-histidine.</text>
        <dbReference type="EC" id="2.7.13.3"/>
    </reaction>
</comment>
<keyword evidence="8" id="KW-0902">Two-component regulatory system</keyword>
<dbReference type="Proteomes" id="UP000093807">
    <property type="component" value="Unassembled WGS sequence"/>
</dbReference>
<feature type="repeat" description="TPR" evidence="9">
    <location>
        <begin position="256"/>
        <end position="289"/>
    </location>
</feature>
<comment type="caution">
    <text evidence="13">The sequence shown here is derived from an EMBL/GenBank/DDBJ whole genome shotgun (WGS) entry which is preliminary data.</text>
</comment>
<sequence length="700" mass="81723">MLAFFYVNSFSIFDKIRKALKFKNLIIIVYVCFFVNCSKSKKIEPIDDNFSTDSLKVFLEIANQDTVSFEIKQDYNSKAFDLLSNYSNDSLTRVNLFKVANRFYNMDDSFNYVKTVEFILNKCIEAKDTLSLAKAYTYKGDYYSSKLMSDSAFLNYYKAEKFYLLKNDGYNVARTRLNKANLQYAESDLLGSEKSVFNALRVLKYHKADDLTYELYNLLGILYNDLEEYDKSIDYHNKALVNATDYKIPSVYQSKATSLNNIGYVYQNLKNYQKAQQYYQEGLRQKNLKYDKPSLYAMLLDNLAYSRFKLKQEKDLPGLFLNSLKLRDSLKLTSGIVANKIHLSEYYSYHNDSLQAVRYAREALSSARKDKNFRNVLVALKQMGVVEPQNASLYSKEYIHINDSLQKAERKMGEKFSRIEYETDVIKSENTDLVVQNRNLFYIFSVLTLMSIFTFIFVSLRNKHRLLMFKEQQQIANGEIYNLMISQQKTIDDNRTKEKKRVARELHDGVLGKMFGVRMNLDTMNNAQDEHAIKTRLEYLAELKQIEQDIREISHDLNRENTELINNFVVILTNLIENQRKAFKTKITFYLDKNIQWEGISNEIKINLYRIVQEALQNCNKYAQSKLITVSFVMEGDQMIKLSIQDNGVGFNLKKIKKGIGLQNIEYRTKECKGKLEIKTKEGEGTALTIEVPIEHKKQT</sequence>
<protein>
    <recommendedName>
        <fullName evidence="2">histidine kinase</fullName>
        <ecNumber evidence="2">2.7.13.3</ecNumber>
    </recommendedName>
</protein>
<dbReference type="InterPro" id="IPR011990">
    <property type="entry name" value="TPR-like_helical_dom_sf"/>
</dbReference>
<dbReference type="Pfam" id="PF13424">
    <property type="entry name" value="TPR_12"/>
    <property type="match status" value="1"/>
</dbReference>
<keyword evidence="4 13" id="KW-0808">Transferase</keyword>
<dbReference type="InterPro" id="IPR011712">
    <property type="entry name" value="Sig_transdc_His_kin_sub3_dim/P"/>
</dbReference>
<dbReference type="GO" id="GO:0016020">
    <property type="term" value="C:membrane"/>
    <property type="evidence" value="ECO:0007669"/>
    <property type="project" value="InterPro"/>
</dbReference>
<dbReference type="PANTHER" id="PTHR24421">
    <property type="entry name" value="NITRATE/NITRITE SENSOR PROTEIN NARX-RELATED"/>
    <property type="match status" value="1"/>
</dbReference>
<feature type="repeat" description="TPR" evidence="9">
    <location>
        <begin position="213"/>
        <end position="246"/>
    </location>
</feature>
<keyword evidence="11" id="KW-0812">Transmembrane</keyword>
<feature type="domain" description="Histidine kinase" evidence="12">
    <location>
        <begin position="608"/>
        <end position="696"/>
    </location>
</feature>
<dbReference type="PATRIC" id="fig|29536.5.peg.2077"/>
<evidence type="ECO:0000256" key="9">
    <source>
        <dbReference type="PROSITE-ProRule" id="PRU00339"/>
    </source>
</evidence>
<dbReference type="InterPro" id="IPR019734">
    <property type="entry name" value="TPR_rpt"/>
</dbReference>
<feature type="transmembrane region" description="Helical" evidence="11">
    <location>
        <begin position="440"/>
        <end position="460"/>
    </location>
</feature>
<evidence type="ECO:0000313" key="13">
    <source>
        <dbReference type="EMBL" id="OAZ03709.1"/>
    </source>
</evidence>
<evidence type="ECO:0000256" key="6">
    <source>
        <dbReference type="ARBA" id="ARBA00022777"/>
    </source>
</evidence>
<dbReference type="PROSITE" id="PS50109">
    <property type="entry name" value="HIS_KIN"/>
    <property type="match status" value="1"/>
</dbReference>
<evidence type="ECO:0000256" key="11">
    <source>
        <dbReference type="SAM" id="Phobius"/>
    </source>
</evidence>
<dbReference type="Pfam" id="PF07730">
    <property type="entry name" value="HisKA_3"/>
    <property type="match status" value="1"/>
</dbReference>
<dbReference type="CDD" id="cd16917">
    <property type="entry name" value="HATPase_UhpB-NarQ-NarX-like"/>
    <property type="match status" value="1"/>
</dbReference>
<dbReference type="InterPro" id="IPR050482">
    <property type="entry name" value="Sensor_HK_TwoCompSys"/>
</dbReference>
<dbReference type="SMART" id="SM00028">
    <property type="entry name" value="TPR"/>
    <property type="match status" value="3"/>
</dbReference>
<evidence type="ECO:0000256" key="8">
    <source>
        <dbReference type="ARBA" id="ARBA00023012"/>
    </source>
</evidence>
<proteinExistence type="predicted"/>
<dbReference type="Gene3D" id="3.30.565.10">
    <property type="entry name" value="Histidine kinase-like ATPase, C-terminal domain"/>
    <property type="match status" value="1"/>
</dbReference>
<dbReference type="InterPro" id="IPR003594">
    <property type="entry name" value="HATPase_dom"/>
</dbReference>
<evidence type="ECO:0000313" key="14">
    <source>
        <dbReference type="Proteomes" id="UP000093807"/>
    </source>
</evidence>
<dbReference type="GO" id="GO:0000155">
    <property type="term" value="F:phosphorelay sensor kinase activity"/>
    <property type="evidence" value="ECO:0007669"/>
    <property type="project" value="InterPro"/>
</dbReference>
<dbReference type="SUPFAM" id="SSF55874">
    <property type="entry name" value="ATPase domain of HSP90 chaperone/DNA topoisomerase II/histidine kinase"/>
    <property type="match status" value="1"/>
</dbReference>
<evidence type="ECO:0000256" key="5">
    <source>
        <dbReference type="ARBA" id="ARBA00022741"/>
    </source>
</evidence>
<evidence type="ECO:0000256" key="7">
    <source>
        <dbReference type="ARBA" id="ARBA00022840"/>
    </source>
</evidence>
<keyword evidence="11" id="KW-0472">Membrane</keyword>
<gene>
    <name evidence="13" type="primary">liaS</name>
    <name evidence="13" type="ORF">FLB_19870</name>
</gene>
<keyword evidence="9" id="KW-0802">TPR repeat</keyword>
<dbReference type="InterPro" id="IPR036890">
    <property type="entry name" value="HATPase_C_sf"/>
</dbReference>
<dbReference type="EMBL" id="JMTM01000053">
    <property type="protein sequence ID" value="OAZ03709.1"/>
    <property type="molecule type" value="Genomic_DNA"/>
</dbReference>
<keyword evidence="7" id="KW-0067">ATP-binding</keyword>
<keyword evidence="3" id="KW-0597">Phosphoprotein</keyword>
<keyword evidence="11" id="KW-1133">Transmembrane helix</keyword>
<dbReference type="PROSITE" id="PS50005">
    <property type="entry name" value="TPR"/>
    <property type="match status" value="2"/>
</dbReference>
<dbReference type="PANTHER" id="PTHR24421:SF10">
    <property type="entry name" value="NITRATE_NITRITE SENSOR PROTEIN NARQ"/>
    <property type="match status" value="1"/>
</dbReference>
<organism evidence="13 14">
    <name type="scientific">Flavobacterium succinicans</name>
    <dbReference type="NCBI Taxonomy" id="29536"/>
    <lineage>
        <taxon>Bacteria</taxon>
        <taxon>Pseudomonadati</taxon>
        <taxon>Bacteroidota</taxon>
        <taxon>Flavobacteriia</taxon>
        <taxon>Flavobacteriales</taxon>
        <taxon>Flavobacteriaceae</taxon>
        <taxon>Flavobacterium</taxon>
    </lineage>
</organism>
<feature type="coiled-coil region" evidence="10">
    <location>
        <begin position="536"/>
        <end position="563"/>
    </location>
</feature>